<evidence type="ECO:0000313" key="3">
    <source>
        <dbReference type="EMBL" id="QDT00863.1"/>
    </source>
</evidence>
<feature type="chain" id="PRO_5021801829" evidence="1">
    <location>
        <begin position="24"/>
        <end position="315"/>
    </location>
</feature>
<dbReference type="EMBL" id="CP036263">
    <property type="protein sequence ID" value="QDT00863.1"/>
    <property type="molecule type" value="Genomic_DNA"/>
</dbReference>
<protein>
    <submittedName>
        <fullName evidence="3">SnoaL-like domain protein</fullName>
    </submittedName>
</protein>
<evidence type="ECO:0000313" key="4">
    <source>
        <dbReference type="Proteomes" id="UP000319852"/>
    </source>
</evidence>
<dbReference type="RefSeq" id="WP_218932125.1">
    <property type="nucleotide sequence ID" value="NZ_CP036263.1"/>
</dbReference>
<dbReference type="Pfam" id="PF14534">
    <property type="entry name" value="DUF4440"/>
    <property type="match status" value="1"/>
</dbReference>
<dbReference type="KEGG" id="amob:HG15A2_42050"/>
<dbReference type="PROSITE" id="PS51257">
    <property type="entry name" value="PROKAR_LIPOPROTEIN"/>
    <property type="match status" value="1"/>
</dbReference>
<sequence precursor="true">MRIDVCRALCCIALSIASLGACEAQETKRPSIVQSPESTEAQDKEFAALRAGAQAFVEAFNKGDAQAVAALWTEDGEYVDDTGRSFVGREAIEKGYAEFFADNGKAKIQIMIGSLRLLSNDVAIEDGHTANEAAADGAAGISDYTVVHAKVDGKWHMASVRVELIESLVAQQNLADLDWLVGTWVAEDRGNKHKSVCRWVSDQSFVQRDFKVTRLDGTQTSGVQLIGWNPQGGYVQSWTFSADGGHAVGAWTPTEGGWSAQMQGMTGDGMSTSSTNILKRLDDKAYVWQSVDRTMGGVAYPDTDEVILKRLPVNQ</sequence>
<accession>A0A517N154</accession>
<keyword evidence="1" id="KW-0732">Signal</keyword>
<proteinExistence type="predicted"/>
<dbReference type="InterPro" id="IPR011944">
    <property type="entry name" value="Steroid_delta5-4_isomerase"/>
</dbReference>
<dbReference type="InterPro" id="IPR032710">
    <property type="entry name" value="NTF2-like_dom_sf"/>
</dbReference>
<name>A0A517N154_9BACT</name>
<feature type="signal peptide" evidence="1">
    <location>
        <begin position="1"/>
        <end position="23"/>
    </location>
</feature>
<reference evidence="3 4" key="1">
    <citation type="submission" date="2019-02" db="EMBL/GenBank/DDBJ databases">
        <title>Deep-cultivation of Planctomycetes and their phenomic and genomic characterization uncovers novel biology.</title>
        <authorList>
            <person name="Wiegand S."/>
            <person name="Jogler M."/>
            <person name="Boedeker C."/>
            <person name="Pinto D."/>
            <person name="Vollmers J."/>
            <person name="Rivas-Marin E."/>
            <person name="Kohn T."/>
            <person name="Peeters S.H."/>
            <person name="Heuer A."/>
            <person name="Rast P."/>
            <person name="Oberbeckmann S."/>
            <person name="Bunk B."/>
            <person name="Jeske O."/>
            <person name="Meyerdierks A."/>
            <person name="Storesund J.E."/>
            <person name="Kallscheuer N."/>
            <person name="Luecker S."/>
            <person name="Lage O.M."/>
            <person name="Pohl T."/>
            <person name="Merkel B.J."/>
            <person name="Hornburger P."/>
            <person name="Mueller R.-W."/>
            <person name="Bruemmer F."/>
            <person name="Labrenz M."/>
            <person name="Spormann A.M."/>
            <person name="Op den Camp H."/>
            <person name="Overmann J."/>
            <person name="Amann R."/>
            <person name="Jetten M.S.M."/>
            <person name="Mascher T."/>
            <person name="Medema M.H."/>
            <person name="Devos D.P."/>
            <person name="Kaster A.-K."/>
            <person name="Ovreas L."/>
            <person name="Rohde M."/>
            <person name="Galperin M.Y."/>
            <person name="Jogler C."/>
        </authorList>
    </citation>
    <scope>NUCLEOTIDE SEQUENCE [LARGE SCALE GENOMIC DNA]</scope>
    <source>
        <strain evidence="3 4">HG15A2</strain>
    </source>
</reference>
<keyword evidence="4" id="KW-1185">Reference proteome</keyword>
<feature type="domain" description="DUF4440" evidence="2">
    <location>
        <begin position="53"/>
        <end position="157"/>
    </location>
</feature>
<dbReference type="NCBIfam" id="TIGR02246">
    <property type="entry name" value="SgcJ/EcaC family oxidoreductase"/>
    <property type="match status" value="1"/>
</dbReference>
<gene>
    <name evidence="3" type="ORF">HG15A2_42050</name>
</gene>
<dbReference type="InterPro" id="IPR027843">
    <property type="entry name" value="DUF4440"/>
</dbReference>
<organism evidence="3 4">
    <name type="scientific">Adhaeretor mobilis</name>
    <dbReference type="NCBI Taxonomy" id="1930276"/>
    <lineage>
        <taxon>Bacteria</taxon>
        <taxon>Pseudomonadati</taxon>
        <taxon>Planctomycetota</taxon>
        <taxon>Planctomycetia</taxon>
        <taxon>Pirellulales</taxon>
        <taxon>Lacipirellulaceae</taxon>
        <taxon>Adhaeretor</taxon>
    </lineage>
</organism>
<dbReference type="AlphaFoldDB" id="A0A517N154"/>
<evidence type="ECO:0000259" key="2">
    <source>
        <dbReference type="Pfam" id="PF14534"/>
    </source>
</evidence>
<dbReference type="Gene3D" id="3.10.450.50">
    <property type="match status" value="1"/>
</dbReference>
<evidence type="ECO:0000256" key="1">
    <source>
        <dbReference type="SAM" id="SignalP"/>
    </source>
</evidence>
<dbReference type="Proteomes" id="UP000319852">
    <property type="component" value="Chromosome"/>
</dbReference>
<dbReference type="SUPFAM" id="SSF54427">
    <property type="entry name" value="NTF2-like"/>
    <property type="match status" value="1"/>
</dbReference>